<dbReference type="GO" id="GO:0004222">
    <property type="term" value="F:metalloendopeptidase activity"/>
    <property type="evidence" value="ECO:0007669"/>
    <property type="project" value="TreeGrafter"/>
</dbReference>
<proteinExistence type="predicted"/>
<evidence type="ECO:0000259" key="1">
    <source>
        <dbReference type="Pfam" id="PF01551"/>
    </source>
</evidence>
<dbReference type="Pfam" id="PF01551">
    <property type="entry name" value="Peptidase_M23"/>
    <property type="match status" value="1"/>
</dbReference>
<feature type="domain" description="M23ase beta-sheet core" evidence="1">
    <location>
        <begin position="23"/>
        <end position="114"/>
    </location>
</feature>
<protein>
    <recommendedName>
        <fullName evidence="1">M23ase beta-sheet core domain-containing protein</fullName>
    </recommendedName>
</protein>
<accession>A0A7R8ZXU2</accession>
<dbReference type="PANTHER" id="PTHR21666:SF270">
    <property type="entry name" value="MUREIN HYDROLASE ACTIVATOR ENVC"/>
    <property type="match status" value="1"/>
</dbReference>
<dbReference type="AlphaFoldDB" id="A0A7R8ZXU2"/>
<dbReference type="InterPro" id="IPR016047">
    <property type="entry name" value="M23ase_b-sheet_dom"/>
</dbReference>
<dbReference type="EMBL" id="OB674548">
    <property type="protein sequence ID" value="CAD7235763.1"/>
    <property type="molecule type" value="Genomic_DNA"/>
</dbReference>
<dbReference type="InterPro" id="IPR011055">
    <property type="entry name" value="Dup_hybrid_motif"/>
</dbReference>
<name>A0A7R8ZXU2_9CRUS</name>
<sequence length="128" mass="14151">MGLPVAGRIITRFNQPRNSVGRPNSGLELQTKGDRPIRAIHDGRVIYADAFRGYDRLVIVDHGDQYMSLYSIPGTLAVREGQNVRAGSELGTTQSGQSGKLYFEIRHQGDPIDPLQWCLTDRVVSRAG</sequence>
<dbReference type="SUPFAM" id="SSF51261">
    <property type="entry name" value="Duplicated hybrid motif"/>
    <property type="match status" value="1"/>
</dbReference>
<dbReference type="PANTHER" id="PTHR21666">
    <property type="entry name" value="PEPTIDASE-RELATED"/>
    <property type="match status" value="1"/>
</dbReference>
<dbReference type="CDD" id="cd12797">
    <property type="entry name" value="M23_peptidase"/>
    <property type="match status" value="1"/>
</dbReference>
<dbReference type="OrthoDB" id="6414321at2759"/>
<evidence type="ECO:0000313" key="2">
    <source>
        <dbReference type="EMBL" id="CAD7235763.1"/>
    </source>
</evidence>
<organism evidence="2">
    <name type="scientific">Cyprideis torosa</name>
    <dbReference type="NCBI Taxonomy" id="163714"/>
    <lineage>
        <taxon>Eukaryota</taxon>
        <taxon>Metazoa</taxon>
        <taxon>Ecdysozoa</taxon>
        <taxon>Arthropoda</taxon>
        <taxon>Crustacea</taxon>
        <taxon>Oligostraca</taxon>
        <taxon>Ostracoda</taxon>
        <taxon>Podocopa</taxon>
        <taxon>Podocopida</taxon>
        <taxon>Cytherocopina</taxon>
        <taxon>Cytheroidea</taxon>
        <taxon>Cytherideidae</taxon>
        <taxon>Cyprideis</taxon>
    </lineage>
</organism>
<dbReference type="Gene3D" id="2.70.70.10">
    <property type="entry name" value="Glucose Permease (Domain IIA)"/>
    <property type="match status" value="1"/>
</dbReference>
<reference evidence="2" key="1">
    <citation type="submission" date="2020-11" db="EMBL/GenBank/DDBJ databases">
        <authorList>
            <person name="Tran Van P."/>
        </authorList>
    </citation>
    <scope>NUCLEOTIDE SEQUENCE</scope>
</reference>
<dbReference type="InterPro" id="IPR050570">
    <property type="entry name" value="Cell_wall_metabolism_enzyme"/>
</dbReference>
<gene>
    <name evidence="2" type="ORF">CTOB1V02_LOCUS13578</name>
</gene>